<accession>A0A7W8A4H1</accession>
<evidence type="ECO:0000256" key="1">
    <source>
        <dbReference type="ARBA" id="ARBA00009080"/>
    </source>
</evidence>
<name>A0A7W8A4H1_9ACTN</name>
<protein>
    <submittedName>
        <fullName evidence="5">3-hydroxyisobutyrate dehydrogenase-like beta-hydroxyacid dehydrogenase</fullName>
    </submittedName>
</protein>
<dbReference type="GO" id="GO:0050661">
    <property type="term" value="F:NADP binding"/>
    <property type="evidence" value="ECO:0007669"/>
    <property type="project" value="InterPro"/>
</dbReference>
<organism evidence="5 6">
    <name type="scientific">Nonomuraea endophytica</name>
    <dbReference type="NCBI Taxonomy" id="714136"/>
    <lineage>
        <taxon>Bacteria</taxon>
        <taxon>Bacillati</taxon>
        <taxon>Actinomycetota</taxon>
        <taxon>Actinomycetes</taxon>
        <taxon>Streptosporangiales</taxon>
        <taxon>Streptosporangiaceae</taxon>
        <taxon>Nonomuraea</taxon>
    </lineage>
</organism>
<sequence length="311" mass="32836">MTDHLESGHDKAAVAILGLGPMGRVLAEVYVDRGHPTTVWNRTAAKAGPLVARGARLAASVDEAVAAADVTIVCLNDYASTARVLRPVGEGLRGRTVVNLTSGTPSEARETAAWMGERGARYLDGAIMVPPPLVGEPGSVFLYSGPREVFDEHRATLTGVGDPRYLGTSAELAVLYNTGLLEMMYATMNGWLHATALIDAADLPVGDFAELAFGWFVPMMFGPSTAGLAAALAEGSYPGDLGTLEMNVNALEHITRTSVEQGVPAEQPRLMLEIAERAVAQGRGGENYLAVYEVFKKRAADAGHPASSMSR</sequence>
<dbReference type="Pfam" id="PF21761">
    <property type="entry name" value="RedAm-like_C"/>
    <property type="match status" value="1"/>
</dbReference>
<comment type="similarity">
    <text evidence="1">Belongs to the HIBADH-related family.</text>
</comment>
<gene>
    <name evidence="5" type="ORF">HNR40_004898</name>
</gene>
<feature type="domain" description="NADPH-dependent reductive aminase-like C-terminal" evidence="4">
    <location>
        <begin position="172"/>
        <end position="297"/>
    </location>
</feature>
<evidence type="ECO:0000256" key="2">
    <source>
        <dbReference type="ARBA" id="ARBA00023002"/>
    </source>
</evidence>
<dbReference type="InterPro" id="IPR048666">
    <property type="entry name" value="RedAm-like_C"/>
</dbReference>
<evidence type="ECO:0000259" key="4">
    <source>
        <dbReference type="Pfam" id="PF21761"/>
    </source>
</evidence>
<dbReference type="Gene3D" id="1.10.1040.10">
    <property type="entry name" value="N-(1-d-carboxylethyl)-l-norvaline Dehydrogenase, domain 2"/>
    <property type="match status" value="1"/>
</dbReference>
<dbReference type="PIRSF" id="PIRSF000103">
    <property type="entry name" value="HIBADH"/>
    <property type="match status" value="1"/>
</dbReference>
<dbReference type="SUPFAM" id="SSF51735">
    <property type="entry name" value="NAD(P)-binding Rossmann-fold domains"/>
    <property type="match status" value="1"/>
</dbReference>
<dbReference type="InterPro" id="IPR006115">
    <property type="entry name" value="6PGDH_NADP-bd"/>
</dbReference>
<dbReference type="Proteomes" id="UP000568380">
    <property type="component" value="Unassembled WGS sequence"/>
</dbReference>
<evidence type="ECO:0000313" key="6">
    <source>
        <dbReference type="Proteomes" id="UP000568380"/>
    </source>
</evidence>
<reference evidence="5 6" key="1">
    <citation type="submission" date="2020-08" db="EMBL/GenBank/DDBJ databases">
        <title>Genomic Encyclopedia of Type Strains, Phase IV (KMG-IV): sequencing the most valuable type-strain genomes for metagenomic binning, comparative biology and taxonomic classification.</title>
        <authorList>
            <person name="Goeker M."/>
        </authorList>
    </citation>
    <scope>NUCLEOTIDE SEQUENCE [LARGE SCALE GENOMIC DNA]</scope>
    <source>
        <strain evidence="5 6">DSM 45385</strain>
    </source>
</reference>
<dbReference type="Pfam" id="PF03446">
    <property type="entry name" value="NAD_binding_2"/>
    <property type="match status" value="1"/>
</dbReference>
<evidence type="ECO:0000313" key="5">
    <source>
        <dbReference type="EMBL" id="MBB5079412.1"/>
    </source>
</evidence>
<evidence type="ECO:0000259" key="3">
    <source>
        <dbReference type="Pfam" id="PF03446"/>
    </source>
</evidence>
<dbReference type="InterPro" id="IPR051265">
    <property type="entry name" value="HIBADH-related_NP60_sf"/>
</dbReference>
<dbReference type="AlphaFoldDB" id="A0A7W8A4H1"/>
<feature type="domain" description="6-phosphogluconate dehydrogenase NADP-binding" evidence="3">
    <location>
        <begin position="14"/>
        <end position="161"/>
    </location>
</feature>
<dbReference type="RefSeq" id="WP_184965005.1">
    <property type="nucleotide sequence ID" value="NZ_JACHIN010000006.1"/>
</dbReference>
<proteinExistence type="inferred from homology"/>
<dbReference type="InterPro" id="IPR036291">
    <property type="entry name" value="NAD(P)-bd_dom_sf"/>
</dbReference>
<dbReference type="EMBL" id="JACHIN010000006">
    <property type="protein sequence ID" value="MBB5079412.1"/>
    <property type="molecule type" value="Genomic_DNA"/>
</dbReference>
<keyword evidence="6" id="KW-1185">Reference proteome</keyword>
<keyword evidence="2" id="KW-0560">Oxidoreductase</keyword>
<dbReference type="GO" id="GO:0016491">
    <property type="term" value="F:oxidoreductase activity"/>
    <property type="evidence" value="ECO:0007669"/>
    <property type="project" value="UniProtKB-KW"/>
</dbReference>
<dbReference type="PANTHER" id="PTHR43580">
    <property type="entry name" value="OXIDOREDUCTASE GLYR1-RELATED"/>
    <property type="match status" value="1"/>
</dbReference>
<dbReference type="InterPro" id="IPR013328">
    <property type="entry name" value="6PGD_dom2"/>
</dbReference>
<dbReference type="InterPro" id="IPR015815">
    <property type="entry name" value="HIBADH-related"/>
</dbReference>
<comment type="caution">
    <text evidence="5">The sequence shown here is derived from an EMBL/GenBank/DDBJ whole genome shotgun (WGS) entry which is preliminary data.</text>
</comment>
<dbReference type="PANTHER" id="PTHR43580:SF2">
    <property type="entry name" value="CYTOKINE-LIKE NUCLEAR FACTOR N-PAC"/>
    <property type="match status" value="1"/>
</dbReference>
<dbReference type="Gene3D" id="3.40.50.720">
    <property type="entry name" value="NAD(P)-binding Rossmann-like Domain"/>
    <property type="match status" value="1"/>
</dbReference>